<reference evidence="1 2" key="1">
    <citation type="submission" date="2020-02" db="EMBL/GenBank/DDBJ databases">
        <title>Acidophilic actinobacteria isolated from forest soil.</title>
        <authorList>
            <person name="Golinska P."/>
        </authorList>
    </citation>
    <scope>NUCLEOTIDE SEQUENCE [LARGE SCALE GENOMIC DNA]</scope>
    <source>
        <strain evidence="1 2">NL8</strain>
    </source>
</reference>
<dbReference type="Proteomes" id="UP000730482">
    <property type="component" value="Unassembled WGS sequence"/>
</dbReference>
<dbReference type="RefSeq" id="WP_212008724.1">
    <property type="nucleotide sequence ID" value="NZ_JAAFYZ010000023.1"/>
</dbReference>
<comment type="caution">
    <text evidence="1">The sequence shown here is derived from an EMBL/GenBank/DDBJ whole genome shotgun (WGS) entry which is preliminary data.</text>
</comment>
<organism evidence="1 2">
    <name type="scientific">Catenulispora pinistramenti</name>
    <dbReference type="NCBI Taxonomy" id="2705254"/>
    <lineage>
        <taxon>Bacteria</taxon>
        <taxon>Bacillati</taxon>
        <taxon>Actinomycetota</taxon>
        <taxon>Actinomycetes</taxon>
        <taxon>Catenulisporales</taxon>
        <taxon>Catenulisporaceae</taxon>
        <taxon>Catenulispora</taxon>
    </lineage>
</organism>
<sequence length="793" mass="88831">MAPPLTARAAAIARLVEAQGDLEIVAIDSGDRDYLYRTLDAQLRSRTDSTLVKIEADLTGRMPANKILESVVASIAVQLRDEARRSIDDALLDLTRQVRYESSHSSPVNIAVNVGNRSSVTLKESANIALREHTADRDLSEELAEIAANGTKLHGGRMVALIDHAEWFAGSQAGQEWLRRYTELTRPRTVVRMLVQPSPPATAPGIRREVMRPFQDQDIRDLLPSASSRGEVVSVIREAAHNEPWLIHILVSQVALNEALTEEDLRRALNSGGSSKGIWDFLSRFVFTGESGYLQWVVQRLALLRRLNNAAVEAVLSEVLPTGVSVRMVNDQLRRTHLVDEDAVPQPGTPGFRLLDRVAAVAAEEMAKQREAGQHVHELAAGHYWKLIDLSYADAEDPEDTGGDQEDTVDAGYQLYWTRFESDEWLADLREWIHHSRHTAAFEDSGFRRAVRNRLIRWYLEGFFWFEIMASHHFCRDLMAEWEAWAAGIPEEQAWLTHVKTFHAAFGRGADPDSHEPRPDWEAARDAISVIRKGIPLTHGARPPQTATDESICYAMAMHLEAETIRKSGDVAAFPHAERLYRGAYEWHVDDAWAKAWAIHDRVAMTLAGTVIDMDTVLSDIREVGRLAEEERDRELQALAMCQFAHALSVAGRHEQAAQAIIAGLVAMLDYNTQQERALKELNNFPNMYTRESYLAVEAVANTVLCGIDEQGIPQVKRQFEAVCAKLFAAFAQGGDPPRGWPPAPALEDLNHTGSDWLLRARRALRQAENMGVQLKTVSTAMPWFEDFNREAV</sequence>
<name>A0ABS5KM40_9ACTN</name>
<evidence type="ECO:0000313" key="1">
    <source>
        <dbReference type="EMBL" id="MBS2547122.1"/>
    </source>
</evidence>
<dbReference type="EMBL" id="JAAFYZ010000023">
    <property type="protein sequence ID" value="MBS2547122.1"/>
    <property type="molecule type" value="Genomic_DNA"/>
</dbReference>
<gene>
    <name evidence="1" type="ORF">KGQ19_09585</name>
</gene>
<protein>
    <submittedName>
        <fullName evidence="1">Uncharacterized protein</fullName>
    </submittedName>
</protein>
<evidence type="ECO:0000313" key="2">
    <source>
        <dbReference type="Proteomes" id="UP000730482"/>
    </source>
</evidence>
<accession>A0ABS5KM40</accession>
<proteinExistence type="predicted"/>
<keyword evidence="2" id="KW-1185">Reference proteome</keyword>